<dbReference type="PROSITE" id="PS00201">
    <property type="entry name" value="FLAVODOXIN"/>
    <property type="match status" value="1"/>
</dbReference>
<evidence type="ECO:0000256" key="1">
    <source>
        <dbReference type="ARBA" id="ARBA00001917"/>
    </source>
</evidence>
<dbReference type="GO" id="GO:0010181">
    <property type="term" value="F:FMN binding"/>
    <property type="evidence" value="ECO:0007669"/>
    <property type="project" value="UniProtKB-UniRule"/>
</dbReference>
<dbReference type="Proteomes" id="UP000094609">
    <property type="component" value="Chromosome"/>
</dbReference>
<evidence type="ECO:0000256" key="7">
    <source>
        <dbReference type="PIRNR" id="PIRNR038996"/>
    </source>
</evidence>
<dbReference type="NCBIfam" id="NF006738">
    <property type="entry name" value="PRK09267.1-4"/>
    <property type="match status" value="1"/>
</dbReference>
<evidence type="ECO:0000256" key="3">
    <source>
        <dbReference type="ARBA" id="ARBA00022448"/>
    </source>
</evidence>
<evidence type="ECO:0000313" key="10">
    <source>
        <dbReference type="Proteomes" id="UP000094609"/>
    </source>
</evidence>
<dbReference type="PANTHER" id="PTHR42809:SF1">
    <property type="entry name" value="FLAVODOXIN 1"/>
    <property type="match status" value="1"/>
</dbReference>
<dbReference type="PROSITE" id="PS50902">
    <property type="entry name" value="FLAVODOXIN_LIKE"/>
    <property type="match status" value="1"/>
</dbReference>
<keyword evidence="10" id="KW-1185">Reference proteome</keyword>
<dbReference type="InterPro" id="IPR010086">
    <property type="entry name" value="Flavodoxin_lc"/>
</dbReference>
<dbReference type="EMBL" id="CP017111">
    <property type="protein sequence ID" value="AOO66313.1"/>
    <property type="molecule type" value="Genomic_DNA"/>
</dbReference>
<gene>
    <name evidence="9" type="ORF">SHALO_2554</name>
</gene>
<evidence type="ECO:0000256" key="5">
    <source>
        <dbReference type="ARBA" id="ARBA00022643"/>
    </source>
</evidence>
<evidence type="ECO:0000313" key="9">
    <source>
        <dbReference type="EMBL" id="AOO66313.1"/>
    </source>
</evidence>
<name>A0A1D7TMV4_9BACT</name>
<dbReference type="InterPro" id="IPR001226">
    <property type="entry name" value="Flavodoxin_CS"/>
</dbReference>
<keyword evidence="6 7" id="KW-0249">Electron transport</keyword>
<keyword evidence="5 7" id="KW-0288">FMN</keyword>
<comment type="similarity">
    <text evidence="2 7">Belongs to the flavodoxin family.</text>
</comment>
<protein>
    <recommendedName>
        <fullName evidence="7">Flavodoxin</fullName>
    </recommendedName>
</protein>
<dbReference type="NCBIfam" id="NF006739">
    <property type="entry name" value="PRK09267.1-5"/>
    <property type="match status" value="1"/>
</dbReference>
<reference evidence="10" key="1">
    <citation type="submission" date="2016-08" db="EMBL/GenBank/DDBJ databases">
        <title>Complete genome sequence of the organohalide-respiring Epsilonproteobacterium Sulfurospirillum halorespirans.</title>
        <authorList>
            <person name="Goris T."/>
            <person name="Zimmermann J."/>
            <person name="Schenz B."/>
            <person name="Lemos M."/>
            <person name="Hackermueller J."/>
            <person name="Diekert G."/>
        </authorList>
    </citation>
    <scope>NUCLEOTIDE SEQUENCE [LARGE SCALE GENOMIC DNA]</scope>
    <source>
        <strain>DSM 13726</strain>
        <strain evidence="10">PCE-M2</strain>
    </source>
</reference>
<dbReference type="PANTHER" id="PTHR42809">
    <property type="entry name" value="FLAVODOXIN 2"/>
    <property type="match status" value="1"/>
</dbReference>
<keyword evidence="3 7" id="KW-0813">Transport</keyword>
<dbReference type="KEGG" id="shal:SHALO_2554"/>
<keyword evidence="4 7" id="KW-0285">Flavoprotein</keyword>
<dbReference type="PIRSF" id="PIRSF038996">
    <property type="entry name" value="FldA"/>
    <property type="match status" value="1"/>
</dbReference>
<feature type="domain" description="Flavodoxin-like" evidence="8">
    <location>
        <begin position="3"/>
        <end position="161"/>
    </location>
</feature>
<dbReference type="InterPro" id="IPR029039">
    <property type="entry name" value="Flavoprotein-like_sf"/>
</dbReference>
<dbReference type="SUPFAM" id="SSF52218">
    <property type="entry name" value="Flavoproteins"/>
    <property type="match status" value="1"/>
</dbReference>
<comment type="cofactor">
    <cofactor evidence="1 7">
        <name>FMN</name>
        <dbReference type="ChEBI" id="CHEBI:58210"/>
    </cofactor>
</comment>
<dbReference type="NCBIfam" id="TIGR01752">
    <property type="entry name" value="flav_long"/>
    <property type="match status" value="1"/>
</dbReference>
<evidence type="ECO:0000256" key="4">
    <source>
        <dbReference type="ARBA" id="ARBA00022630"/>
    </source>
</evidence>
<dbReference type="STRING" id="1193502.SHALO_2554"/>
<dbReference type="InterPro" id="IPR008254">
    <property type="entry name" value="Flavodoxin/NO_synth"/>
</dbReference>
<organism evidence="9 10">
    <name type="scientific">Sulfurospirillum halorespirans DSM 13726</name>
    <dbReference type="NCBI Taxonomy" id="1193502"/>
    <lineage>
        <taxon>Bacteria</taxon>
        <taxon>Pseudomonadati</taxon>
        <taxon>Campylobacterota</taxon>
        <taxon>Epsilonproteobacteria</taxon>
        <taxon>Campylobacterales</taxon>
        <taxon>Sulfurospirillaceae</taxon>
        <taxon>Sulfurospirillum</taxon>
    </lineage>
</organism>
<dbReference type="Gene3D" id="3.40.50.360">
    <property type="match status" value="1"/>
</dbReference>
<evidence type="ECO:0000259" key="8">
    <source>
        <dbReference type="PROSITE" id="PS50902"/>
    </source>
</evidence>
<evidence type="ECO:0000256" key="6">
    <source>
        <dbReference type="ARBA" id="ARBA00022982"/>
    </source>
</evidence>
<dbReference type="InterPro" id="IPR050619">
    <property type="entry name" value="Flavodoxin"/>
</dbReference>
<accession>A0A1D7TMV4</accession>
<proteinExistence type="inferred from homology"/>
<dbReference type="PATRIC" id="fig|1193502.14.peg.2587"/>
<evidence type="ECO:0000256" key="2">
    <source>
        <dbReference type="ARBA" id="ARBA00005267"/>
    </source>
</evidence>
<sequence length="168" mass="18363">MKTAVFYGSTNGNTADAASQIKKRFNADLYDVGKLNGGDELAQYDMLILGTSTWYDGDLQDDWESFISHLKSADLSGKIVALFGMGDQEGYGSDFVNGMRFIYDAAIEKGAKVIGSWSIDGYSFESSNSVIDGKFIGLALDEDNQSDLTKSRIESWCTQLEDELKASA</sequence>
<dbReference type="RefSeq" id="WP_069478860.1">
    <property type="nucleotide sequence ID" value="NZ_CP017111.1"/>
</dbReference>
<comment type="function">
    <text evidence="7">Low-potential electron donor to a number of redox enzymes.</text>
</comment>
<dbReference type="AlphaFoldDB" id="A0A1D7TMV4"/>
<dbReference type="Pfam" id="PF00258">
    <property type="entry name" value="Flavodoxin_1"/>
    <property type="match status" value="1"/>
</dbReference>
<dbReference type="GO" id="GO:0009055">
    <property type="term" value="F:electron transfer activity"/>
    <property type="evidence" value="ECO:0007669"/>
    <property type="project" value="UniProtKB-UniRule"/>
</dbReference>